<comment type="caution">
    <text evidence="4">The sequence shown here is derived from an EMBL/GenBank/DDBJ whole genome shotgun (WGS) entry which is preliminary data.</text>
</comment>
<dbReference type="Gene3D" id="3.30.450.20">
    <property type="entry name" value="PAS domain"/>
    <property type="match status" value="1"/>
</dbReference>
<dbReference type="InterPro" id="IPR000700">
    <property type="entry name" value="PAS-assoc_C"/>
</dbReference>
<accession>A0ABU4HSY1</accession>
<dbReference type="PANTHER" id="PTHR43156:SF2">
    <property type="entry name" value="STAGE II SPORULATION PROTEIN E"/>
    <property type="match status" value="1"/>
</dbReference>
<dbReference type="PROSITE" id="PS50113">
    <property type="entry name" value="PAC"/>
    <property type="match status" value="1"/>
</dbReference>
<dbReference type="PROSITE" id="PS50112">
    <property type="entry name" value="PAS"/>
    <property type="match status" value="1"/>
</dbReference>
<sequence>MYDEAPCGFLSTLPDGSIVKVNRTLAEWTGYTREELLQRRFVDLLTAGGRIYHETHYAPLLSMQGAVREIAVELRRADGTRLPVLVNSVLKRDAEERPLLIYTTVFDATERRRYERELLRARDVERRGREEEAEVAHVLQSSMLASQPLTDERVRVGTAYQPAIESLEVGGDWHDAFAIDADRVGVVVGDVVGRGIGAATVMGQLRSATRALALAGLDGPAAVVTALDRFAADLPQALMATLVYAEIEPASGAVRLLSAGHPPPLLLAPDRDPVVIGSGRWLPLGVAHAGERPVEARLTLAPGAQLLLYSDGLVERRGESFDRGVARLADALSRMRGHDPQALVDMLMELFGSPASARDDVCLLSVERAAQPSPGGVT</sequence>
<dbReference type="Pfam" id="PF07228">
    <property type="entry name" value="SpoIIE"/>
    <property type="match status" value="1"/>
</dbReference>
<keyword evidence="5" id="KW-1185">Reference proteome</keyword>
<dbReference type="NCBIfam" id="TIGR00229">
    <property type="entry name" value="sensory_box"/>
    <property type="match status" value="1"/>
</dbReference>
<evidence type="ECO:0000259" key="3">
    <source>
        <dbReference type="PROSITE" id="PS50113"/>
    </source>
</evidence>
<dbReference type="RefSeq" id="WP_318598819.1">
    <property type="nucleotide sequence ID" value="NZ_JAWSTH010000055.1"/>
</dbReference>
<feature type="domain" description="PAS" evidence="2">
    <location>
        <begin position="1"/>
        <end position="42"/>
    </location>
</feature>
<dbReference type="InterPro" id="IPR036457">
    <property type="entry name" value="PPM-type-like_dom_sf"/>
</dbReference>
<dbReference type="Gene3D" id="3.60.40.10">
    <property type="entry name" value="PPM-type phosphatase domain"/>
    <property type="match status" value="1"/>
</dbReference>
<organism evidence="4 5">
    <name type="scientific">Conexibacter stalactiti</name>
    <dbReference type="NCBI Taxonomy" id="1940611"/>
    <lineage>
        <taxon>Bacteria</taxon>
        <taxon>Bacillati</taxon>
        <taxon>Actinomycetota</taxon>
        <taxon>Thermoleophilia</taxon>
        <taxon>Solirubrobacterales</taxon>
        <taxon>Conexibacteraceae</taxon>
        <taxon>Conexibacter</taxon>
    </lineage>
</organism>
<gene>
    <name evidence="4" type="ORF">R7226_18945</name>
</gene>
<evidence type="ECO:0000313" key="5">
    <source>
        <dbReference type="Proteomes" id="UP001284601"/>
    </source>
</evidence>
<protein>
    <submittedName>
        <fullName evidence="4">SpoIIE family protein phosphatase</fullName>
    </submittedName>
</protein>
<dbReference type="EMBL" id="JAWSTH010000055">
    <property type="protein sequence ID" value="MDW5596432.1"/>
    <property type="molecule type" value="Genomic_DNA"/>
</dbReference>
<dbReference type="SMART" id="SM00331">
    <property type="entry name" value="PP2C_SIG"/>
    <property type="match status" value="1"/>
</dbReference>
<dbReference type="SUPFAM" id="SSF81606">
    <property type="entry name" value="PP2C-like"/>
    <property type="match status" value="1"/>
</dbReference>
<dbReference type="Proteomes" id="UP001284601">
    <property type="component" value="Unassembled WGS sequence"/>
</dbReference>
<evidence type="ECO:0000313" key="4">
    <source>
        <dbReference type="EMBL" id="MDW5596432.1"/>
    </source>
</evidence>
<dbReference type="SUPFAM" id="SSF55785">
    <property type="entry name" value="PYP-like sensor domain (PAS domain)"/>
    <property type="match status" value="1"/>
</dbReference>
<dbReference type="InterPro" id="IPR052016">
    <property type="entry name" value="Bact_Sigma-Reg"/>
</dbReference>
<proteinExistence type="predicted"/>
<evidence type="ECO:0000256" key="1">
    <source>
        <dbReference type="ARBA" id="ARBA00022801"/>
    </source>
</evidence>
<dbReference type="InterPro" id="IPR000014">
    <property type="entry name" value="PAS"/>
</dbReference>
<dbReference type="InterPro" id="IPR035965">
    <property type="entry name" value="PAS-like_dom_sf"/>
</dbReference>
<dbReference type="CDD" id="cd00130">
    <property type="entry name" value="PAS"/>
    <property type="match status" value="1"/>
</dbReference>
<dbReference type="InterPro" id="IPR001932">
    <property type="entry name" value="PPM-type_phosphatase-like_dom"/>
</dbReference>
<feature type="domain" description="PAC" evidence="3">
    <location>
        <begin position="68"/>
        <end position="120"/>
    </location>
</feature>
<name>A0ABU4HSY1_9ACTN</name>
<dbReference type="PANTHER" id="PTHR43156">
    <property type="entry name" value="STAGE II SPORULATION PROTEIN E-RELATED"/>
    <property type="match status" value="1"/>
</dbReference>
<reference evidence="5" key="1">
    <citation type="submission" date="2023-07" db="EMBL/GenBank/DDBJ databases">
        <title>Conexibacter stalactiti sp. nov., isolated from stalactites in a lava cave and emended description of the genus Conexibacter.</title>
        <authorList>
            <person name="Lee S.D."/>
        </authorList>
    </citation>
    <scope>NUCLEOTIDE SEQUENCE [LARGE SCALE GENOMIC DNA]</scope>
    <source>
        <strain evidence="5">KCTC 39840</strain>
    </source>
</reference>
<dbReference type="Pfam" id="PF13426">
    <property type="entry name" value="PAS_9"/>
    <property type="match status" value="1"/>
</dbReference>
<keyword evidence="1" id="KW-0378">Hydrolase</keyword>
<evidence type="ECO:0000259" key="2">
    <source>
        <dbReference type="PROSITE" id="PS50112"/>
    </source>
</evidence>